<proteinExistence type="predicted"/>
<gene>
    <name evidence="2" type="ORF">NHX12_011355</name>
</gene>
<dbReference type="Proteomes" id="UP001148018">
    <property type="component" value="Unassembled WGS sequence"/>
</dbReference>
<evidence type="ECO:0000313" key="3">
    <source>
        <dbReference type="Proteomes" id="UP001148018"/>
    </source>
</evidence>
<comment type="caution">
    <text evidence="2">The sequence shown here is derived from an EMBL/GenBank/DDBJ whole genome shotgun (WGS) entry which is preliminary data.</text>
</comment>
<name>A0A9Q0I7J8_9TELE</name>
<feature type="region of interest" description="Disordered" evidence="1">
    <location>
        <begin position="327"/>
        <end position="366"/>
    </location>
</feature>
<organism evidence="2 3">
    <name type="scientific">Muraenolepis orangiensis</name>
    <name type="common">Patagonian moray cod</name>
    <dbReference type="NCBI Taxonomy" id="630683"/>
    <lineage>
        <taxon>Eukaryota</taxon>
        <taxon>Metazoa</taxon>
        <taxon>Chordata</taxon>
        <taxon>Craniata</taxon>
        <taxon>Vertebrata</taxon>
        <taxon>Euteleostomi</taxon>
        <taxon>Actinopterygii</taxon>
        <taxon>Neopterygii</taxon>
        <taxon>Teleostei</taxon>
        <taxon>Neoteleostei</taxon>
        <taxon>Acanthomorphata</taxon>
        <taxon>Zeiogadaria</taxon>
        <taxon>Gadariae</taxon>
        <taxon>Gadiformes</taxon>
        <taxon>Muraenolepidoidei</taxon>
        <taxon>Muraenolepididae</taxon>
        <taxon>Muraenolepis</taxon>
    </lineage>
</organism>
<evidence type="ECO:0000256" key="1">
    <source>
        <dbReference type="SAM" id="MobiDB-lite"/>
    </source>
</evidence>
<reference evidence="2" key="1">
    <citation type="submission" date="2022-07" db="EMBL/GenBank/DDBJ databases">
        <title>Chromosome-level genome of Muraenolepis orangiensis.</title>
        <authorList>
            <person name="Kim J."/>
        </authorList>
    </citation>
    <scope>NUCLEOTIDE SEQUENCE</scope>
    <source>
        <strain evidence="2">KU_S4_2022</strain>
        <tissue evidence="2">Muscle</tissue>
    </source>
</reference>
<dbReference type="OrthoDB" id="8953785at2759"/>
<dbReference type="EMBL" id="JANIIK010000116">
    <property type="protein sequence ID" value="KAJ3587758.1"/>
    <property type="molecule type" value="Genomic_DNA"/>
</dbReference>
<evidence type="ECO:0000313" key="2">
    <source>
        <dbReference type="EMBL" id="KAJ3587758.1"/>
    </source>
</evidence>
<protein>
    <submittedName>
        <fullName evidence="2">Uncharacterized protein</fullName>
    </submittedName>
</protein>
<accession>A0A9Q0I7J8</accession>
<keyword evidence="3" id="KW-1185">Reference proteome</keyword>
<dbReference type="AlphaFoldDB" id="A0A9Q0I7J8"/>
<sequence>MTVCVGNEFSLPVNSGRPNEFIQPRIVSFTSKSPPGQTHIILEKTLVKDPRFEWTKDQSLVLKEVTLNDAGRYSIGVTAVFSYKTVTLIVSECLHSYRVNYGEDFQHRIPEDGFWLEFSSLGSPPESKPVMLWDRRNPEMSLGGRGQMQLNGQMWVARKVTPVDQGNYTMRSKTGKLMSHTRLTIQGHAFNVTRFTKESVSLPLFLPVHDVMLTFSPAQSPDDPRPRRGPVQLVRDGQVLDNDFHFLNRVSVDVGYGQPSGVIISGLSTKHAGVYYIRDHGGHLVSSTILNVIALVGLFLFRKRYPNCSLSKICCLLGNSPPANPPTINVQDYSPGVHEPSPSYTRIQHPGSPRKPNPIASPAPTVTSRGLKKANSLFGTVKL</sequence>